<dbReference type="PANTHER" id="PTHR43745">
    <property type="entry name" value="NITROREDUCTASE MJ1384-RELATED"/>
    <property type="match status" value="1"/>
</dbReference>
<dbReference type="InterPro" id="IPR029479">
    <property type="entry name" value="Nitroreductase"/>
</dbReference>
<keyword evidence="3" id="KW-1185">Reference proteome</keyword>
<dbReference type="CDD" id="cd02142">
    <property type="entry name" value="McbC_SagB-like_oxidoreductase"/>
    <property type="match status" value="1"/>
</dbReference>
<name>A0ABV5NZL3_9ACTN</name>
<dbReference type="EMBL" id="JBHMCF010000045">
    <property type="protein sequence ID" value="MFB9475758.1"/>
    <property type="molecule type" value="Genomic_DNA"/>
</dbReference>
<dbReference type="Pfam" id="PF00881">
    <property type="entry name" value="Nitroreductase"/>
    <property type="match status" value="1"/>
</dbReference>
<dbReference type="SUPFAM" id="SSF55469">
    <property type="entry name" value="FMN-dependent nitroreductase-like"/>
    <property type="match status" value="1"/>
</dbReference>
<comment type="caution">
    <text evidence="2">The sequence shown here is derived from an EMBL/GenBank/DDBJ whole genome shotgun (WGS) entry which is preliminary data.</text>
</comment>
<protein>
    <submittedName>
        <fullName evidence="2">SagB family peptide dehydrogenase</fullName>
    </submittedName>
</protein>
<dbReference type="Proteomes" id="UP001589568">
    <property type="component" value="Unassembled WGS sequence"/>
</dbReference>
<feature type="domain" description="Nitroreductase" evidence="1">
    <location>
        <begin position="255"/>
        <end position="439"/>
    </location>
</feature>
<accession>A0ABV5NZL3</accession>
<dbReference type="InterPro" id="IPR052544">
    <property type="entry name" value="Bacteriocin_Proc_Enz"/>
</dbReference>
<dbReference type="RefSeq" id="WP_379484835.1">
    <property type="nucleotide sequence ID" value="NZ_JBHMCF010000045.1"/>
</dbReference>
<evidence type="ECO:0000313" key="3">
    <source>
        <dbReference type="Proteomes" id="UP001589568"/>
    </source>
</evidence>
<proteinExistence type="predicted"/>
<dbReference type="InterPro" id="IPR020051">
    <property type="entry name" value="SagB-type_dehydrogenase"/>
</dbReference>
<dbReference type="InterPro" id="IPR000415">
    <property type="entry name" value="Nitroreductase-like"/>
</dbReference>
<dbReference type="Gene3D" id="3.40.109.10">
    <property type="entry name" value="NADH Oxidase"/>
    <property type="match status" value="1"/>
</dbReference>
<evidence type="ECO:0000313" key="2">
    <source>
        <dbReference type="EMBL" id="MFB9475758.1"/>
    </source>
</evidence>
<reference evidence="2 3" key="1">
    <citation type="submission" date="2024-09" db="EMBL/GenBank/DDBJ databases">
        <authorList>
            <person name="Sun Q."/>
            <person name="Mori K."/>
        </authorList>
    </citation>
    <scope>NUCLEOTIDE SEQUENCE [LARGE SCALE GENOMIC DNA]</scope>
    <source>
        <strain evidence="2 3">JCM 3324</strain>
    </source>
</reference>
<organism evidence="2 3">
    <name type="scientific">Nonomuraea salmonea</name>
    <dbReference type="NCBI Taxonomy" id="46181"/>
    <lineage>
        <taxon>Bacteria</taxon>
        <taxon>Bacillati</taxon>
        <taxon>Actinomycetota</taxon>
        <taxon>Actinomycetes</taxon>
        <taxon>Streptosporangiales</taxon>
        <taxon>Streptosporangiaceae</taxon>
        <taxon>Nonomuraea</taxon>
    </lineage>
</organism>
<evidence type="ECO:0000259" key="1">
    <source>
        <dbReference type="Pfam" id="PF00881"/>
    </source>
</evidence>
<sequence>MSGTVYETLRLRAGVSAGRGRSGVHLVGYPDVRPIGGDDLAVVRALASGEHRADAFPPPARRLLSGLREDGWLVATVYDGDTPVYTLDPQVCPDGDGPADPAVGRLSRFTTIAAAPGGGLRATSPRAWASVTVHTPGALAVLADPGSRVPPPGVGARAAAMLRRDLLRAGLAVTGDEDAEFRVRQWSAVDLAFHRSSRGIDGEVGVAGGFGATYWGREHVTDAGHRPPSGPVTELPRPDLARVVAADPKLTEVLQARRSLRDHDAARPITLGQLAEFLHRCAATADHPTPHGDRPRRAYPGGGGVHELELYVVAHQVAGLEPGTYHYDGYGHRLEPVGRQAGAERTLLEAARSMSDAPVMPQVLVLVTARFERLMWVYEGLAYALILKNLGVLVQTMYLVATAMGLGGCALGAGAPRAFQRITGADPLSEDVVGEFMLGTVAGEHDTEGNA</sequence>
<dbReference type="PANTHER" id="PTHR43745:SF2">
    <property type="entry name" value="NITROREDUCTASE MJ1384-RELATED"/>
    <property type="match status" value="1"/>
</dbReference>
<gene>
    <name evidence="2" type="ORF">ACFFR3_40240</name>
</gene>
<dbReference type="NCBIfam" id="TIGR03605">
    <property type="entry name" value="antibiot_sagB"/>
    <property type="match status" value="1"/>
</dbReference>